<dbReference type="InterPro" id="IPR036851">
    <property type="entry name" value="Chloroperoxidase-like_sf"/>
</dbReference>
<dbReference type="AlphaFoldDB" id="A0A2C5Z4T1"/>
<evidence type="ECO:0000256" key="7">
    <source>
        <dbReference type="ARBA" id="ARBA00025795"/>
    </source>
</evidence>
<dbReference type="Pfam" id="PF01328">
    <property type="entry name" value="Peroxidase_2"/>
    <property type="match status" value="1"/>
</dbReference>
<gene>
    <name evidence="11" type="ORF">CDD80_2843</name>
</gene>
<protein>
    <recommendedName>
        <fullName evidence="10">Heme haloperoxidase family profile domain-containing protein</fullName>
    </recommendedName>
</protein>
<comment type="similarity">
    <text evidence="7">Belongs to the chloroperoxidase family.</text>
</comment>
<evidence type="ECO:0000256" key="2">
    <source>
        <dbReference type="ARBA" id="ARBA00022559"/>
    </source>
</evidence>
<feature type="compositionally biased region" description="Polar residues" evidence="8">
    <location>
        <begin position="25"/>
        <end position="42"/>
    </location>
</feature>
<dbReference type="PANTHER" id="PTHR33577">
    <property type="entry name" value="STERIGMATOCYSTIN BIOSYNTHESIS PEROXIDASE STCC-RELATED"/>
    <property type="match status" value="1"/>
</dbReference>
<comment type="caution">
    <text evidence="11">The sequence shown here is derived from an EMBL/GenBank/DDBJ whole genome shotgun (WGS) entry which is preliminary data.</text>
</comment>
<dbReference type="GO" id="GO:0046872">
    <property type="term" value="F:metal ion binding"/>
    <property type="evidence" value="ECO:0007669"/>
    <property type="project" value="UniProtKB-KW"/>
</dbReference>
<evidence type="ECO:0000256" key="3">
    <source>
        <dbReference type="ARBA" id="ARBA00022617"/>
    </source>
</evidence>
<keyword evidence="4" id="KW-0479">Metal-binding</keyword>
<feature type="compositionally biased region" description="Low complexity" evidence="8">
    <location>
        <begin position="60"/>
        <end position="69"/>
    </location>
</feature>
<feature type="domain" description="Heme haloperoxidase family profile" evidence="10">
    <location>
        <begin position="119"/>
        <end position="343"/>
    </location>
</feature>
<dbReference type="EMBL" id="NJES01000252">
    <property type="protein sequence ID" value="PHH74800.1"/>
    <property type="molecule type" value="Genomic_DNA"/>
</dbReference>
<feature type="chain" id="PRO_5013197324" description="Heme haloperoxidase family profile domain-containing protein" evidence="9">
    <location>
        <begin position="21"/>
        <end position="411"/>
    </location>
</feature>
<keyword evidence="5" id="KW-0560">Oxidoreductase</keyword>
<organism evidence="11 12">
    <name type="scientific">Ophiocordyceps camponoti-rufipedis</name>
    <dbReference type="NCBI Taxonomy" id="2004952"/>
    <lineage>
        <taxon>Eukaryota</taxon>
        <taxon>Fungi</taxon>
        <taxon>Dikarya</taxon>
        <taxon>Ascomycota</taxon>
        <taxon>Pezizomycotina</taxon>
        <taxon>Sordariomycetes</taxon>
        <taxon>Hypocreomycetidae</taxon>
        <taxon>Hypocreales</taxon>
        <taxon>Ophiocordycipitaceae</taxon>
        <taxon>Ophiocordyceps</taxon>
    </lineage>
</organism>
<evidence type="ECO:0000256" key="4">
    <source>
        <dbReference type="ARBA" id="ARBA00022723"/>
    </source>
</evidence>
<dbReference type="PANTHER" id="PTHR33577:SF9">
    <property type="entry name" value="PEROXIDASE STCC"/>
    <property type="match status" value="1"/>
</dbReference>
<keyword evidence="6" id="KW-0408">Iron</keyword>
<feature type="compositionally biased region" description="Low complexity" evidence="8">
    <location>
        <begin position="76"/>
        <end position="91"/>
    </location>
</feature>
<evidence type="ECO:0000256" key="1">
    <source>
        <dbReference type="ARBA" id="ARBA00001970"/>
    </source>
</evidence>
<comment type="cofactor">
    <cofactor evidence="1">
        <name>heme b</name>
        <dbReference type="ChEBI" id="CHEBI:60344"/>
    </cofactor>
</comment>
<evidence type="ECO:0000313" key="11">
    <source>
        <dbReference type="EMBL" id="PHH74800.1"/>
    </source>
</evidence>
<name>A0A2C5Z4T1_9HYPO</name>
<keyword evidence="12" id="KW-1185">Reference proteome</keyword>
<feature type="region of interest" description="Disordered" evidence="8">
    <location>
        <begin position="25"/>
        <end position="129"/>
    </location>
</feature>
<dbReference type="GO" id="GO:0004601">
    <property type="term" value="F:peroxidase activity"/>
    <property type="evidence" value="ECO:0007669"/>
    <property type="project" value="UniProtKB-KW"/>
</dbReference>
<evidence type="ECO:0000256" key="8">
    <source>
        <dbReference type="SAM" id="MobiDB-lite"/>
    </source>
</evidence>
<dbReference type="SUPFAM" id="SSF47571">
    <property type="entry name" value="Cloroperoxidase"/>
    <property type="match status" value="1"/>
</dbReference>
<evidence type="ECO:0000259" key="10">
    <source>
        <dbReference type="PROSITE" id="PS51405"/>
    </source>
</evidence>
<dbReference type="Gene3D" id="1.10.489.10">
    <property type="entry name" value="Chloroperoxidase-like"/>
    <property type="match status" value="1"/>
</dbReference>
<evidence type="ECO:0000256" key="6">
    <source>
        <dbReference type="ARBA" id="ARBA00023004"/>
    </source>
</evidence>
<proteinExistence type="inferred from homology"/>
<accession>A0A2C5Z4T1</accession>
<evidence type="ECO:0000313" key="12">
    <source>
        <dbReference type="Proteomes" id="UP000226431"/>
    </source>
</evidence>
<keyword evidence="2" id="KW-0575">Peroxidase</keyword>
<dbReference type="InterPro" id="IPR000028">
    <property type="entry name" value="Chloroperoxidase"/>
</dbReference>
<sequence length="411" mass="44953">MPAWHLVSLALAAVSAPATAFPQFGRSSQPGFPNRQFQNSFGRPSDQFRGGFNQFPPPRFSQFPGGFNQFPPPQFQPQSQFPSQQSQQQPESPNPNPTPFERPAVKCPPGTHGANRDEKGHYYRPPGPGDVRGPCPGLNALANHGYLHRDGKRVNLLSITTEGLAGIGLSPEIGLIVGALGYVSKLADLSRLLSLQFDLDELAGHLVTLAIEHDCSFSREDYAVGDNNAFNPKLWQVVMDEIGGSDMVTSFALGRAKSKRIDDELTRHKTWYDPRAIAFGAIEVGLILTTLAPIGLGFLIGKVPLPWLRSLFEEERLPCDWAPFILKTNTITVLALGVESLLADSKLPAHVIQGIVLTPQGILDALVHHRNGTRPDDDMRREHIALMRSAVIDMGLNTTGVDEIAKLWGNQ</sequence>
<evidence type="ECO:0000256" key="9">
    <source>
        <dbReference type="SAM" id="SignalP"/>
    </source>
</evidence>
<feature type="signal peptide" evidence="9">
    <location>
        <begin position="1"/>
        <end position="20"/>
    </location>
</feature>
<reference evidence="11 12" key="1">
    <citation type="submission" date="2017-06" db="EMBL/GenBank/DDBJ databases">
        <title>Ant-infecting Ophiocordyceps genomes reveal a high diversity of potential behavioral manipulation genes and a possible major role for enterotoxins.</title>
        <authorList>
            <person name="De Bekker C."/>
            <person name="Evans H.C."/>
            <person name="Brachmann A."/>
            <person name="Hughes D.P."/>
        </authorList>
    </citation>
    <scope>NUCLEOTIDE SEQUENCE [LARGE SCALE GENOMIC DNA]</scope>
    <source>
        <strain evidence="11 12">Map16</strain>
    </source>
</reference>
<evidence type="ECO:0000256" key="5">
    <source>
        <dbReference type="ARBA" id="ARBA00023002"/>
    </source>
</evidence>
<keyword evidence="3" id="KW-0349">Heme</keyword>
<keyword evidence="9" id="KW-0732">Signal</keyword>
<dbReference type="PROSITE" id="PS51405">
    <property type="entry name" value="HEME_HALOPEROXIDASE"/>
    <property type="match status" value="1"/>
</dbReference>
<dbReference type="Proteomes" id="UP000226431">
    <property type="component" value="Unassembled WGS sequence"/>
</dbReference>
<dbReference type="OrthoDB" id="407298at2759"/>